<evidence type="ECO:0000313" key="2">
    <source>
        <dbReference type="EMBL" id="MFC7669385.1"/>
    </source>
</evidence>
<evidence type="ECO:0000256" key="1">
    <source>
        <dbReference type="SAM" id="MobiDB-lite"/>
    </source>
</evidence>
<dbReference type="EMBL" id="JBHTEK010000001">
    <property type="protein sequence ID" value="MFC7669385.1"/>
    <property type="molecule type" value="Genomic_DNA"/>
</dbReference>
<organism evidence="2 3">
    <name type="scientific">Hymenobacter humi</name>
    <dbReference type="NCBI Taxonomy" id="1411620"/>
    <lineage>
        <taxon>Bacteria</taxon>
        <taxon>Pseudomonadati</taxon>
        <taxon>Bacteroidota</taxon>
        <taxon>Cytophagia</taxon>
        <taxon>Cytophagales</taxon>
        <taxon>Hymenobacteraceae</taxon>
        <taxon>Hymenobacter</taxon>
    </lineage>
</organism>
<gene>
    <name evidence="2" type="ORF">ACFQT0_19985</name>
</gene>
<comment type="caution">
    <text evidence="2">The sequence shown here is derived from an EMBL/GenBank/DDBJ whole genome shotgun (WGS) entry which is preliminary data.</text>
</comment>
<dbReference type="PANTHER" id="PTHR37947:SF1">
    <property type="entry name" value="BLL2462 PROTEIN"/>
    <property type="match status" value="1"/>
</dbReference>
<dbReference type="PANTHER" id="PTHR37947">
    <property type="entry name" value="BLL2462 PROTEIN"/>
    <property type="match status" value="1"/>
</dbReference>
<protein>
    <submittedName>
        <fullName evidence="2">Uncharacterized protein</fullName>
    </submittedName>
</protein>
<reference evidence="3" key="1">
    <citation type="journal article" date="2019" name="Int. J. Syst. Evol. Microbiol.">
        <title>The Global Catalogue of Microorganisms (GCM) 10K type strain sequencing project: providing services to taxonomists for standard genome sequencing and annotation.</title>
        <authorList>
            <consortium name="The Broad Institute Genomics Platform"/>
            <consortium name="The Broad Institute Genome Sequencing Center for Infectious Disease"/>
            <person name="Wu L."/>
            <person name="Ma J."/>
        </authorList>
    </citation>
    <scope>NUCLEOTIDE SEQUENCE [LARGE SCALE GENOMIC DNA]</scope>
    <source>
        <strain evidence="3">JCM 19635</strain>
    </source>
</reference>
<proteinExistence type="predicted"/>
<dbReference type="RefSeq" id="WP_380204891.1">
    <property type="nucleotide sequence ID" value="NZ_JBHTEK010000001.1"/>
</dbReference>
<sequence length="247" mass="26639">MLDSRRVTLPAGRRRARAVFQITAPAPGKRRYEVRVVPQPGEFTELNNARTAFIEIVKGKLRVLLAGAAPHPDLKALRAAILANDNFDLTLALPGVAPLRAGADFDVAILHQLPAQGGLGNEILAQVKAKRTPAFYIIGAQSDLPAYNQAWARASPSRPEVPKPTKLRRCPTPALRVSRPTKKPPGATPRTRPPQFRLATCAWAPGPRPRCGSAWAAWPPKSRCWFLVARPNAARPPSSLMAAGSGA</sequence>
<evidence type="ECO:0000313" key="3">
    <source>
        <dbReference type="Proteomes" id="UP001596513"/>
    </source>
</evidence>
<name>A0ABW2UAY3_9BACT</name>
<feature type="region of interest" description="Disordered" evidence="1">
    <location>
        <begin position="173"/>
        <end position="195"/>
    </location>
</feature>
<accession>A0ABW2UAY3</accession>
<dbReference type="Proteomes" id="UP001596513">
    <property type="component" value="Unassembled WGS sequence"/>
</dbReference>
<keyword evidence="3" id="KW-1185">Reference proteome</keyword>